<dbReference type="Proteomes" id="UP000249464">
    <property type="component" value="Unassembled WGS sequence"/>
</dbReference>
<dbReference type="EMBL" id="FQNC01000049">
    <property type="protein sequence ID" value="SGY85291.1"/>
    <property type="molecule type" value="Genomic_DNA"/>
</dbReference>
<reference evidence="1 2" key="1">
    <citation type="submission" date="2016-11" db="EMBL/GenBank/DDBJ databases">
        <authorList>
            <person name="Jaros S."/>
            <person name="Januszkiewicz K."/>
            <person name="Wedrychowicz H."/>
        </authorList>
    </citation>
    <scope>NUCLEOTIDE SEQUENCE [LARGE SCALE GENOMIC DNA]</scope>
</reference>
<dbReference type="AlphaFoldDB" id="A0A2X0PFC2"/>
<gene>
    <name evidence="1" type="primary">BQ5605_C009g05750</name>
    <name evidence="1" type="ORF">BQ5605_C009G05750</name>
</gene>
<proteinExistence type="predicted"/>
<evidence type="ECO:0000313" key="2">
    <source>
        <dbReference type="Proteomes" id="UP000249464"/>
    </source>
</evidence>
<organism evidence="1 2">
    <name type="scientific">Microbotryum silenes-dioicae</name>
    <dbReference type="NCBI Taxonomy" id="796604"/>
    <lineage>
        <taxon>Eukaryota</taxon>
        <taxon>Fungi</taxon>
        <taxon>Dikarya</taxon>
        <taxon>Basidiomycota</taxon>
        <taxon>Pucciniomycotina</taxon>
        <taxon>Microbotryomycetes</taxon>
        <taxon>Microbotryales</taxon>
        <taxon>Microbotryaceae</taxon>
        <taxon>Microbotryum</taxon>
    </lineage>
</organism>
<sequence length="103" mass="11361">MVTKRALVATIHLNASSPGLFVLTPYSTHHATSHHVPHVYAVSASLAGDARQLLHRAPTGMRGADVRALGIFSSLPVLRTSFFLLHPHHDRRLASMPTFYDRQ</sequence>
<protein>
    <submittedName>
        <fullName evidence="1">BQ5605_C009g05750 protein</fullName>
    </submittedName>
</protein>
<name>A0A2X0PFC2_9BASI</name>
<accession>A0A2X0PFC2</accession>
<evidence type="ECO:0000313" key="1">
    <source>
        <dbReference type="EMBL" id="SGY85291.1"/>
    </source>
</evidence>
<keyword evidence="2" id="KW-1185">Reference proteome</keyword>